<feature type="region of interest" description="Disordered" evidence="1">
    <location>
        <begin position="1"/>
        <end position="39"/>
    </location>
</feature>
<dbReference type="AlphaFoldDB" id="A0A5P1FPH4"/>
<feature type="region of interest" description="Disordered" evidence="1">
    <location>
        <begin position="287"/>
        <end position="342"/>
    </location>
</feature>
<reference evidence="3" key="1">
    <citation type="journal article" date="2017" name="Nat. Commun.">
        <title>The asparagus genome sheds light on the origin and evolution of a young Y chromosome.</title>
        <authorList>
            <person name="Harkess A."/>
            <person name="Zhou J."/>
            <person name="Xu C."/>
            <person name="Bowers J.E."/>
            <person name="Van der Hulst R."/>
            <person name="Ayyampalayam S."/>
            <person name="Mercati F."/>
            <person name="Riccardi P."/>
            <person name="McKain M.R."/>
            <person name="Kakrana A."/>
            <person name="Tang H."/>
            <person name="Ray J."/>
            <person name="Groenendijk J."/>
            <person name="Arikit S."/>
            <person name="Mathioni S.M."/>
            <person name="Nakano M."/>
            <person name="Shan H."/>
            <person name="Telgmann-Rauber A."/>
            <person name="Kanno A."/>
            <person name="Yue Z."/>
            <person name="Chen H."/>
            <person name="Li W."/>
            <person name="Chen Y."/>
            <person name="Xu X."/>
            <person name="Zhang Y."/>
            <person name="Luo S."/>
            <person name="Chen H."/>
            <person name="Gao J."/>
            <person name="Mao Z."/>
            <person name="Pires J.C."/>
            <person name="Luo M."/>
            <person name="Kudrna D."/>
            <person name="Wing R.A."/>
            <person name="Meyers B.C."/>
            <person name="Yi K."/>
            <person name="Kong H."/>
            <person name="Lavrijsen P."/>
            <person name="Sunseri F."/>
            <person name="Falavigna A."/>
            <person name="Ye Y."/>
            <person name="Leebens-Mack J.H."/>
            <person name="Chen G."/>
        </authorList>
    </citation>
    <scope>NUCLEOTIDE SEQUENCE [LARGE SCALE GENOMIC DNA]</scope>
    <source>
        <strain evidence="3">cv. DH0086</strain>
    </source>
</reference>
<dbReference type="EMBL" id="CM007381">
    <property type="protein sequence ID" value="ONK80216.1"/>
    <property type="molecule type" value="Genomic_DNA"/>
</dbReference>
<evidence type="ECO:0000313" key="2">
    <source>
        <dbReference type="EMBL" id="ONK80216.1"/>
    </source>
</evidence>
<accession>A0A5P1FPH4</accession>
<dbReference type="Proteomes" id="UP000243459">
    <property type="component" value="Chromosome 1"/>
</dbReference>
<name>A0A5P1FPH4_ASPOF</name>
<feature type="compositionally biased region" description="Basic and acidic residues" evidence="1">
    <location>
        <begin position="207"/>
        <end position="222"/>
    </location>
</feature>
<feature type="compositionally biased region" description="Basic and acidic residues" evidence="1">
    <location>
        <begin position="300"/>
        <end position="312"/>
    </location>
</feature>
<keyword evidence="3" id="KW-1185">Reference proteome</keyword>
<evidence type="ECO:0000256" key="1">
    <source>
        <dbReference type="SAM" id="MobiDB-lite"/>
    </source>
</evidence>
<protein>
    <submittedName>
        <fullName evidence="2">Uncharacterized protein</fullName>
    </submittedName>
</protein>
<sequence>MAPKLKKVASKGKRKASSSSNATVTTTSGVAQTRYGGVPRMPRWEEHRAAISEEVPQEGSEAYEELYEGLGDFPGTEFQAPYGLTRFPPYRETETTKELVQARPLLEQLRGPIVDRLWMLAFAPDLLILLKYLREVDVGTSNEDVAKKARNDGVATTGEAGESHAIPNPEPSSGVIPPIVMTPSTAEVKDIQPIIPEGVTEATIIDSSKDEEGEKEDADHPAGSDATVDDAFWDNDEDGSAFLPREPALEVTTSVSVVMTPEAVDQWTNMLTSVLPTKEVLFRGEEAPIPGEASLQEEEASIREEASFHEEEALMQEEASTQVEEAPTQEEVPTQGEGFPIQEEVSPQMIVTDSPPTTMTVEPAAVHTLTETTIIAVGPSVSTTSISTPAKVAMCSLNLSIKFSTS</sequence>
<evidence type="ECO:0000313" key="3">
    <source>
        <dbReference type="Proteomes" id="UP000243459"/>
    </source>
</evidence>
<gene>
    <name evidence="2" type="ORF">A4U43_C01F15210</name>
</gene>
<feature type="compositionally biased region" description="Low complexity" evidence="1">
    <location>
        <begin position="17"/>
        <end position="28"/>
    </location>
</feature>
<proteinExistence type="predicted"/>
<feature type="compositionally biased region" description="Basic residues" evidence="1">
    <location>
        <begin position="1"/>
        <end position="16"/>
    </location>
</feature>
<feature type="region of interest" description="Disordered" evidence="1">
    <location>
        <begin position="200"/>
        <end position="227"/>
    </location>
</feature>
<organism evidence="2 3">
    <name type="scientific">Asparagus officinalis</name>
    <name type="common">Garden asparagus</name>
    <dbReference type="NCBI Taxonomy" id="4686"/>
    <lineage>
        <taxon>Eukaryota</taxon>
        <taxon>Viridiplantae</taxon>
        <taxon>Streptophyta</taxon>
        <taxon>Embryophyta</taxon>
        <taxon>Tracheophyta</taxon>
        <taxon>Spermatophyta</taxon>
        <taxon>Magnoliopsida</taxon>
        <taxon>Liliopsida</taxon>
        <taxon>Asparagales</taxon>
        <taxon>Asparagaceae</taxon>
        <taxon>Asparagoideae</taxon>
        <taxon>Asparagus</taxon>
    </lineage>
</organism>
<feature type="region of interest" description="Disordered" evidence="1">
    <location>
        <begin position="149"/>
        <end position="176"/>
    </location>
</feature>
<dbReference type="Gramene" id="ONK80216">
    <property type="protein sequence ID" value="ONK80216"/>
    <property type="gene ID" value="A4U43_C01F15210"/>
</dbReference>